<dbReference type="NCBIfam" id="TIGR00693">
    <property type="entry name" value="thiE"/>
    <property type="match status" value="1"/>
</dbReference>
<evidence type="ECO:0000256" key="5">
    <source>
        <dbReference type="ARBA" id="ARBA00022842"/>
    </source>
</evidence>
<keyword evidence="5 10" id="KW-0460">Magnesium</keyword>
<comment type="caution">
    <text evidence="15">The sequence shown here is derived from an EMBL/GenBank/DDBJ whole genome shotgun (WGS) entry which is preliminary data.</text>
</comment>
<keyword evidence="16" id="KW-1185">Reference proteome</keyword>
<feature type="binding site" evidence="10">
    <location>
        <position position="106"/>
    </location>
    <ligand>
        <name>4-amino-2-methyl-5-(diphosphooxymethyl)pyrimidine</name>
        <dbReference type="ChEBI" id="CHEBI:57841"/>
    </ligand>
</feature>
<feature type="binding site" evidence="10">
    <location>
        <position position="145"/>
    </location>
    <ligand>
        <name>4-amino-2-methyl-5-(diphosphooxymethyl)pyrimidine</name>
        <dbReference type="ChEBI" id="CHEBI:57841"/>
    </ligand>
</feature>
<dbReference type="Gene3D" id="3.20.20.70">
    <property type="entry name" value="Aldolase class I"/>
    <property type="match status" value="1"/>
</dbReference>
<dbReference type="PANTHER" id="PTHR20857">
    <property type="entry name" value="THIAMINE-PHOSPHATE PYROPHOSPHORYLASE"/>
    <property type="match status" value="1"/>
</dbReference>
<evidence type="ECO:0000256" key="1">
    <source>
        <dbReference type="ARBA" id="ARBA00003814"/>
    </source>
</evidence>
<proteinExistence type="inferred from homology"/>
<sequence>MTSPLGHDPTPSGPAPRPSGSAPRTDRLRRLDAARLYLCTDARRERGDLLDFVDAALAGGVGIVQLRDKGSTGEERFGVLEAREELAILADLRRVVDAHGALLAVNDRADIAALSGADVLHVGQGDLSPEAARRIVGPDVIIGASTHDPEQAAAAAADPDVDYFCTGPCWTTPTKPGRAAAGPDLVNSTAATSPPKPWFAIGGIDAARVPEVVARGAQRIVVVRALTAADDPTGAARELLDLL</sequence>
<evidence type="ECO:0000313" key="15">
    <source>
        <dbReference type="EMBL" id="GAC83912.1"/>
    </source>
</evidence>
<evidence type="ECO:0000256" key="2">
    <source>
        <dbReference type="ARBA" id="ARBA00005165"/>
    </source>
</evidence>
<comment type="pathway">
    <text evidence="2 10 12">Cofactor biosynthesis; thiamine diphosphate biosynthesis; thiamine phosphate from 4-amino-2-methyl-5-diphosphomethylpyrimidine and 4-methyl-5-(2-phosphoethyl)-thiazole: step 1/1.</text>
</comment>
<comment type="function">
    <text evidence="1 10">Condenses 4-methyl-5-(beta-hydroxyethyl)thiazole monophosphate (THZ-P) and 2-methyl-4-amino-5-hydroxymethyl pyrimidine pyrophosphate (HMP-PP) to form thiamine monophosphate (TMP).</text>
</comment>
<dbReference type="EC" id="2.5.1.3" evidence="10"/>
<comment type="catalytic activity">
    <reaction evidence="7 10 11">
        <text>4-methyl-5-(2-phosphooxyethyl)-thiazole + 4-amino-2-methyl-5-(diphosphooxymethyl)pyrimidine + H(+) = thiamine phosphate + diphosphate</text>
        <dbReference type="Rhea" id="RHEA:22328"/>
        <dbReference type="ChEBI" id="CHEBI:15378"/>
        <dbReference type="ChEBI" id="CHEBI:33019"/>
        <dbReference type="ChEBI" id="CHEBI:37575"/>
        <dbReference type="ChEBI" id="CHEBI:57841"/>
        <dbReference type="ChEBI" id="CHEBI:58296"/>
        <dbReference type="EC" id="2.5.1.3"/>
    </reaction>
</comment>
<reference evidence="15 16" key="1">
    <citation type="submission" date="2013-02" db="EMBL/GenBank/DDBJ databases">
        <title>Whole genome shotgun sequence of Gordonia paraffinivorans NBRC 108238.</title>
        <authorList>
            <person name="Isaki-Nakamura S."/>
            <person name="Hosoyama A."/>
            <person name="Tsuchikane K."/>
            <person name="Ando Y."/>
            <person name="Baba S."/>
            <person name="Ohji S."/>
            <person name="Hamada M."/>
            <person name="Tamura T."/>
            <person name="Yamazoe A."/>
            <person name="Yamazaki S."/>
            <person name="Fujita N."/>
        </authorList>
    </citation>
    <scope>NUCLEOTIDE SEQUENCE [LARGE SCALE GENOMIC DNA]</scope>
    <source>
        <strain evidence="15 16">NBRC 108238</strain>
    </source>
</reference>
<dbReference type="EMBL" id="BAOQ01000016">
    <property type="protein sequence ID" value="GAC83912.1"/>
    <property type="molecule type" value="Genomic_DNA"/>
</dbReference>
<dbReference type="CDD" id="cd00564">
    <property type="entry name" value="TMP_TenI"/>
    <property type="match status" value="1"/>
</dbReference>
<comment type="caution">
    <text evidence="10">Lacks conserved residue(s) required for the propagation of feature annotation.</text>
</comment>
<accession>A0ABQ0IK56</accession>
<feature type="binding site" evidence="10">
    <location>
        <begin position="65"/>
        <end position="69"/>
    </location>
    <ligand>
        <name>4-amino-2-methyl-5-(diphosphooxymethyl)pyrimidine</name>
        <dbReference type="ChEBI" id="CHEBI:57841"/>
    </ligand>
</feature>
<keyword evidence="6 10" id="KW-0784">Thiamine biosynthesis</keyword>
<evidence type="ECO:0000256" key="11">
    <source>
        <dbReference type="RuleBase" id="RU003826"/>
    </source>
</evidence>
<name>A0ABQ0IK56_9ACTN</name>
<feature type="region of interest" description="Disordered" evidence="13">
    <location>
        <begin position="1"/>
        <end position="26"/>
    </location>
</feature>
<evidence type="ECO:0000256" key="10">
    <source>
        <dbReference type="HAMAP-Rule" id="MF_00097"/>
    </source>
</evidence>
<dbReference type="InterPro" id="IPR022998">
    <property type="entry name" value="ThiamineP_synth_TenI"/>
</dbReference>
<feature type="binding site" evidence="10">
    <location>
        <begin position="172"/>
        <end position="174"/>
    </location>
    <ligand>
        <name>2-[(2R,5Z)-2-carboxy-4-methylthiazol-5(2H)-ylidene]ethyl phosphate</name>
        <dbReference type="ChEBI" id="CHEBI:62899"/>
    </ligand>
</feature>
<dbReference type="InterPro" id="IPR034291">
    <property type="entry name" value="TMP_synthase"/>
</dbReference>
<keyword evidence="3 10" id="KW-0808">Transferase</keyword>
<gene>
    <name evidence="10 15" type="primary">thiE</name>
    <name evidence="15" type="ORF">GP2_016_00460</name>
</gene>
<evidence type="ECO:0000256" key="4">
    <source>
        <dbReference type="ARBA" id="ARBA00022723"/>
    </source>
</evidence>
<organism evidence="15 16">
    <name type="scientific">Gordonia paraffinivorans NBRC 108238</name>
    <dbReference type="NCBI Taxonomy" id="1223543"/>
    <lineage>
        <taxon>Bacteria</taxon>
        <taxon>Bacillati</taxon>
        <taxon>Actinomycetota</taxon>
        <taxon>Actinomycetes</taxon>
        <taxon>Mycobacteriales</taxon>
        <taxon>Gordoniaceae</taxon>
        <taxon>Gordonia</taxon>
    </lineage>
</organism>
<comment type="catalytic activity">
    <reaction evidence="9 10 11">
        <text>2-[(2R,5Z)-2-carboxy-4-methylthiazol-5(2H)-ylidene]ethyl phosphate + 4-amino-2-methyl-5-(diphosphooxymethyl)pyrimidine + 2 H(+) = thiamine phosphate + CO2 + diphosphate</text>
        <dbReference type="Rhea" id="RHEA:47844"/>
        <dbReference type="ChEBI" id="CHEBI:15378"/>
        <dbReference type="ChEBI" id="CHEBI:16526"/>
        <dbReference type="ChEBI" id="CHEBI:33019"/>
        <dbReference type="ChEBI" id="CHEBI:37575"/>
        <dbReference type="ChEBI" id="CHEBI:57841"/>
        <dbReference type="ChEBI" id="CHEBI:62899"/>
        <dbReference type="EC" id="2.5.1.3"/>
    </reaction>
</comment>
<comment type="catalytic activity">
    <reaction evidence="8 10 11">
        <text>2-(2-carboxy-4-methylthiazol-5-yl)ethyl phosphate + 4-amino-2-methyl-5-(diphosphooxymethyl)pyrimidine + 2 H(+) = thiamine phosphate + CO2 + diphosphate</text>
        <dbReference type="Rhea" id="RHEA:47848"/>
        <dbReference type="ChEBI" id="CHEBI:15378"/>
        <dbReference type="ChEBI" id="CHEBI:16526"/>
        <dbReference type="ChEBI" id="CHEBI:33019"/>
        <dbReference type="ChEBI" id="CHEBI:37575"/>
        <dbReference type="ChEBI" id="CHEBI:57841"/>
        <dbReference type="ChEBI" id="CHEBI:62890"/>
        <dbReference type="EC" id="2.5.1.3"/>
    </reaction>
</comment>
<dbReference type="PANTHER" id="PTHR20857:SF15">
    <property type="entry name" value="THIAMINE-PHOSPHATE SYNTHASE"/>
    <property type="match status" value="1"/>
</dbReference>
<evidence type="ECO:0000256" key="6">
    <source>
        <dbReference type="ARBA" id="ARBA00022977"/>
    </source>
</evidence>
<dbReference type="Pfam" id="PF02581">
    <property type="entry name" value="TMP-TENI"/>
    <property type="match status" value="1"/>
</dbReference>
<dbReference type="SUPFAM" id="SSF51391">
    <property type="entry name" value="Thiamin phosphate synthase"/>
    <property type="match status" value="1"/>
</dbReference>
<evidence type="ECO:0000256" key="9">
    <source>
        <dbReference type="ARBA" id="ARBA00047883"/>
    </source>
</evidence>
<feature type="domain" description="Thiamine phosphate synthase/TenI" evidence="14">
    <location>
        <begin position="36"/>
        <end position="226"/>
    </location>
</feature>
<dbReference type="InterPro" id="IPR013785">
    <property type="entry name" value="Aldolase_TIM"/>
</dbReference>
<keyword evidence="4 10" id="KW-0479">Metal-binding</keyword>
<evidence type="ECO:0000256" key="12">
    <source>
        <dbReference type="RuleBase" id="RU004253"/>
    </source>
</evidence>
<feature type="binding site" evidence="10">
    <location>
        <position position="126"/>
    </location>
    <ligand>
        <name>Mg(2+)</name>
        <dbReference type="ChEBI" id="CHEBI:18420"/>
    </ligand>
</feature>
<comment type="cofactor">
    <cofactor evidence="10">
        <name>Mg(2+)</name>
        <dbReference type="ChEBI" id="CHEBI:18420"/>
    </cofactor>
    <text evidence="10">Binds 1 Mg(2+) ion per subunit.</text>
</comment>
<evidence type="ECO:0000256" key="3">
    <source>
        <dbReference type="ARBA" id="ARBA00022679"/>
    </source>
</evidence>
<comment type="similarity">
    <text evidence="10 11">Belongs to the thiamine-phosphate synthase family.</text>
</comment>
<evidence type="ECO:0000256" key="8">
    <source>
        <dbReference type="ARBA" id="ARBA00047851"/>
    </source>
</evidence>
<dbReference type="HAMAP" id="MF_00097">
    <property type="entry name" value="TMP_synthase"/>
    <property type="match status" value="1"/>
</dbReference>
<feature type="binding site" evidence="10">
    <location>
        <position position="107"/>
    </location>
    <ligand>
        <name>Mg(2+)</name>
        <dbReference type="ChEBI" id="CHEBI:18420"/>
    </ligand>
</feature>
<protein>
    <recommendedName>
        <fullName evidence="10">Thiamine-phosphate synthase</fullName>
        <shortName evidence="10">TP synthase</shortName>
        <shortName evidence="10">TPS</shortName>
        <ecNumber evidence="10">2.5.1.3</ecNumber>
    </recommendedName>
    <alternativeName>
        <fullName evidence="10">Thiamine-phosphate pyrophosphorylase</fullName>
        <shortName evidence="10">TMP pyrophosphorylase</shortName>
        <shortName evidence="10">TMP-PPase</shortName>
    </alternativeName>
</protein>
<evidence type="ECO:0000313" key="16">
    <source>
        <dbReference type="Proteomes" id="UP000035021"/>
    </source>
</evidence>
<dbReference type="Proteomes" id="UP000035021">
    <property type="component" value="Unassembled WGS sequence"/>
</dbReference>
<feature type="binding site" evidence="10">
    <location>
        <position position="203"/>
    </location>
    <ligand>
        <name>2-[(2R,5Z)-2-carboxy-4-methylthiazol-5(2H)-ylidene]ethyl phosphate</name>
        <dbReference type="ChEBI" id="CHEBI:62899"/>
    </ligand>
</feature>
<dbReference type="InterPro" id="IPR036206">
    <property type="entry name" value="ThiamineP_synth_sf"/>
</dbReference>
<feature type="binding site" evidence="10">
    <location>
        <position position="175"/>
    </location>
    <ligand>
        <name>4-amino-2-methyl-5-(diphosphooxymethyl)pyrimidine</name>
        <dbReference type="ChEBI" id="CHEBI:57841"/>
    </ligand>
</feature>
<evidence type="ECO:0000256" key="7">
    <source>
        <dbReference type="ARBA" id="ARBA00047334"/>
    </source>
</evidence>
<evidence type="ECO:0000256" key="13">
    <source>
        <dbReference type="SAM" id="MobiDB-lite"/>
    </source>
</evidence>
<evidence type="ECO:0000259" key="14">
    <source>
        <dbReference type="Pfam" id="PF02581"/>
    </source>
</evidence>